<dbReference type="Gene3D" id="1.10.20.10">
    <property type="entry name" value="Histone, subunit A"/>
    <property type="match status" value="1"/>
</dbReference>
<feature type="region of interest" description="Disordered" evidence="7">
    <location>
        <begin position="47"/>
        <end position="67"/>
    </location>
</feature>
<evidence type="ECO:0000256" key="4">
    <source>
        <dbReference type="ARBA" id="ARBA00023163"/>
    </source>
</evidence>
<evidence type="ECO:0000313" key="10">
    <source>
        <dbReference type="Proteomes" id="UP000682877"/>
    </source>
</evidence>
<dbReference type="Pfam" id="PF12174">
    <property type="entry name" value="RST"/>
    <property type="match status" value="1"/>
</dbReference>
<sequence>MDPSIFKLLEEDEDESMHSGADVDAFQAALNRDIEGSMTTSLPLVTNPGNNHSPNQQFATWKNGVGDSNINVQPQHINVQTQHSLESTHMKEQQGSAIENQHQHDLKRTNESHLQHNQPQDLHRSGQLWENPSQVPQTTGLPKTEKNPTGNESDRSHNQESESQYMKLQKMSSQQARGVEPPVNPMNRNPKQVPFAALLPTLMNQLDKDRALQLRTLYARLKKNEIPKEGFTRHMKDIVGDQMLRLAVSKLQQVNYNQGKIGIQAPSTEINNQKSQSDPRAVHLNQLPSSASGTLGSSVPVQGLTKHPQHQMQHPPSSFPMYTTSGSFHTYPGPNTNASGSSLRPHLHDSHMRHVGHNQTMGSTGLGGPPQSTSNMMTMPKFERPSAVNDPNRVQGGATSHFQNSSSLPLNSAPGQGSSVSHVKQESVDQSFEKNNAASMTTNEDLEKESSRMVLSTPNNMAPASSVSPSMTTQLDASTTMNSRGPLGTSQGGLNNARMPPKKPSVGQKKPLETLGSSPPPPSKKQKVAGNSMDQSIEQLNDVTAVSGVNLREEEEQLFSGAKEDGRVSEASRRVVHEEEERLILQKHPLQRKLAELMAKAGLKQISNDVERCLSLCVEERMRGLLSHIIRLSKQRVDAEKSRHRTLITSDIRLQINEMNQKVKEEWEKKQAEAEKLKKPSESEEGDGGVDSEKEKEDNRSKGVKVNKEDDDKMRTTAANVAARAAVGGDDAFLKWQLMAEARQKSVSEAGKDGNQKTTSGGGKNSKDRQDGGRRFSGTGGRRVGKNQGSSVQPKVVRTISVKDVVAVLEREPQMSKSTLMYRLIQ</sequence>
<comment type="function">
    <text evidence="6">TAFs are components of the transcription factor IID (TFIID) complex that is essential for mediating regulation of RNA polymerase transcription.</text>
</comment>
<reference evidence="9" key="1">
    <citation type="submission" date="2021-01" db="EMBL/GenBank/DDBJ databases">
        <authorList>
            <person name="Bezrukov I."/>
        </authorList>
    </citation>
    <scope>NUCLEOTIDE SEQUENCE</scope>
</reference>
<dbReference type="GO" id="GO:0016251">
    <property type="term" value="F:RNA polymerase II general transcription initiation factor activity"/>
    <property type="evidence" value="ECO:0007669"/>
    <property type="project" value="TreeGrafter"/>
</dbReference>
<dbReference type="PROSITE" id="PS51879">
    <property type="entry name" value="RST"/>
    <property type="match status" value="1"/>
</dbReference>
<dbReference type="InterPro" id="IPR007900">
    <property type="entry name" value="TAF4_C"/>
</dbReference>
<feature type="region of interest" description="Disordered" evidence="7">
    <location>
        <begin position="84"/>
        <end position="189"/>
    </location>
</feature>
<dbReference type="GO" id="GO:0003677">
    <property type="term" value="F:DNA binding"/>
    <property type="evidence" value="ECO:0007669"/>
    <property type="project" value="TreeGrafter"/>
</dbReference>
<evidence type="ECO:0000256" key="2">
    <source>
        <dbReference type="ARBA" id="ARBA00006178"/>
    </source>
</evidence>
<feature type="compositionally biased region" description="Polar residues" evidence="7">
    <location>
        <begin position="453"/>
        <end position="494"/>
    </location>
</feature>
<dbReference type="Pfam" id="PF05236">
    <property type="entry name" value="TAF4"/>
    <property type="match status" value="1"/>
</dbReference>
<dbReference type="InterPro" id="IPR022003">
    <property type="entry name" value="RST"/>
</dbReference>
<dbReference type="FunFam" id="1.10.20.10:FF:000015">
    <property type="entry name" value="Transcription initiation factor TFIID subunit 4B"/>
    <property type="match status" value="1"/>
</dbReference>
<keyword evidence="4" id="KW-0804">Transcription</keyword>
<proteinExistence type="inferred from homology"/>
<evidence type="ECO:0000256" key="3">
    <source>
        <dbReference type="ARBA" id="ARBA00023015"/>
    </source>
</evidence>
<comment type="similarity">
    <text evidence="2">Belongs to the TAF4 family.</text>
</comment>
<feature type="compositionally biased region" description="Basic and acidic residues" evidence="7">
    <location>
        <begin position="765"/>
        <end position="774"/>
    </location>
</feature>
<accession>A0A8S2B0Y9</accession>
<evidence type="ECO:0000259" key="8">
    <source>
        <dbReference type="PROSITE" id="PS51879"/>
    </source>
</evidence>
<feature type="region of interest" description="Disordered" evidence="7">
    <location>
        <begin position="286"/>
        <end position="316"/>
    </location>
</feature>
<dbReference type="InterPro" id="IPR045144">
    <property type="entry name" value="TAF4"/>
</dbReference>
<dbReference type="InterPro" id="IPR009072">
    <property type="entry name" value="Histone-fold"/>
</dbReference>
<feature type="compositionally biased region" description="Polar residues" evidence="7">
    <location>
        <begin position="397"/>
        <end position="443"/>
    </location>
</feature>
<feature type="compositionally biased region" description="Basic and acidic residues" evidence="7">
    <location>
        <begin position="101"/>
        <end position="114"/>
    </location>
</feature>
<dbReference type="GO" id="GO:0006367">
    <property type="term" value="P:transcription initiation at RNA polymerase II promoter"/>
    <property type="evidence" value="ECO:0007669"/>
    <property type="project" value="TreeGrafter"/>
</dbReference>
<feature type="compositionally biased region" description="Polar residues" evidence="7">
    <location>
        <begin position="128"/>
        <end position="151"/>
    </location>
</feature>
<feature type="compositionally biased region" description="Basic and acidic residues" evidence="7">
    <location>
        <begin position="691"/>
        <end position="712"/>
    </location>
</feature>
<feature type="compositionally biased region" description="Polar residues" evidence="7">
    <location>
        <begin position="161"/>
        <end position="176"/>
    </location>
</feature>
<gene>
    <name evidence="9" type="ORF">AARE701A_LOCUS20715</name>
</gene>
<evidence type="ECO:0000313" key="9">
    <source>
        <dbReference type="EMBL" id="CAE6223534.1"/>
    </source>
</evidence>
<protein>
    <recommendedName>
        <fullName evidence="8">RST domain-containing protein</fullName>
    </recommendedName>
</protein>
<comment type="subcellular location">
    <subcellularLocation>
        <location evidence="1">Nucleus</location>
    </subcellularLocation>
</comment>
<organism evidence="9 10">
    <name type="scientific">Arabidopsis arenosa</name>
    <name type="common">Sand rock-cress</name>
    <name type="synonym">Cardaminopsis arenosa</name>
    <dbReference type="NCBI Taxonomy" id="38785"/>
    <lineage>
        <taxon>Eukaryota</taxon>
        <taxon>Viridiplantae</taxon>
        <taxon>Streptophyta</taxon>
        <taxon>Embryophyta</taxon>
        <taxon>Tracheophyta</taxon>
        <taxon>Spermatophyta</taxon>
        <taxon>Magnoliopsida</taxon>
        <taxon>eudicotyledons</taxon>
        <taxon>Gunneridae</taxon>
        <taxon>Pentapetalae</taxon>
        <taxon>rosids</taxon>
        <taxon>malvids</taxon>
        <taxon>Brassicales</taxon>
        <taxon>Brassicaceae</taxon>
        <taxon>Camelineae</taxon>
        <taxon>Arabidopsis</taxon>
    </lineage>
</organism>
<dbReference type="EMBL" id="LR999458">
    <property type="protein sequence ID" value="CAE6223534.1"/>
    <property type="molecule type" value="Genomic_DNA"/>
</dbReference>
<evidence type="ECO:0000256" key="1">
    <source>
        <dbReference type="ARBA" id="ARBA00004123"/>
    </source>
</evidence>
<feature type="region of interest" description="Disordered" evidence="7">
    <location>
        <begin position="665"/>
        <end position="712"/>
    </location>
</feature>
<keyword evidence="10" id="KW-1185">Reference proteome</keyword>
<feature type="region of interest" description="Disordered" evidence="7">
    <location>
        <begin position="744"/>
        <end position="796"/>
    </location>
</feature>
<name>A0A8S2B0Y9_ARAAE</name>
<keyword evidence="5" id="KW-0539">Nucleus</keyword>
<evidence type="ECO:0000256" key="6">
    <source>
        <dbReference type="ARBA" id="ARBA00058775"/>
    </source>
</evidence>
<dbReference type="GO" id="GO:0046982">
    <property type="term" value="F:protein heterodimerization activity"/>
    <property type="evidence" value="ECO:0007669"/>
    <property type="project" value="InterPro"/>
</dbReference>
<evidence type="ECO:0000256" key="7">
    <source>
        <dbReference type="SAM" id="MobiDB-lite"/>
    </source>
</evidence>
<dbReference type="Proteomes" id="UP000682877">
    <property type="component" value="Chromosome 8"/>
</dbReference>
<dbReference type="PANTHER" id="PTHR15138">
    <property type="entry name" value="TRANSCRIPTION INITIATION FACTOR TFIID SUBUNIT 4"/>
    <property type="match status" value="1"/>
</dbReference>
<feature type="compositionally biased region" description="Basic and acidic residues" evidence="7">
    <location>
        <begin position="665"/>
        <end position="682"/>
    </location>
</feature>
<keyword evidence="3" id="KW-0805">Transcription regulation</keyword>
<dbReference type="CDD" id="cd08045">
    <property type="entry name" value="HFD_TAF4"/>
    <property type="match status" value="1"/>
</dbReference>
<feature type="domain" description="RST" evidence="8">
    <location>
        <begin position="186"/>
        <end position="257"/>
    </location>
</feature>
<dbReference type="AlphaFoldDB" id="A0A8S2B0Y9"/>
<dbReference type="GO" id="GO:0005669">
    <property type="term" value="C:transcription factor TFIID complex"/>
    <property type="evidence" value="ECO:0007669"/>
    <property type="project" value="InterPro"/>
</dbReference>
<feature type="compositionally biased region" description="Polar residues" evidence="7">
    <location>
        <begin position="286"/>
        <end position="300"/>
    </location>
</feature>
<feature type="compositionally biased region" description="Basic and acidic residues" evidence="7">
    <location>
        <begin position="744"/>
        <end position="755"/>
    </location>
</feature>
<evidence type="ECO:0000256" key="5">
    <source>
        <dbReference type="ARBA" id="ARBA00023242"/>
    </source>
</evidence>
<dbReference type="PANTHER" id="PTHR15138:SF14">
    <property type="entry name" value="TRANSCRIPTION INITIATION FACTOR TFIID SUBUNIT 4"/>
    <property type="match status" value="1"/>
</dbReference>
<feature type="region of interest" description="Disordered" evidence="7">
    <location>
        <begin position="382"/>
        <end position="531"/>
    </location>
</feature>